<protein>
    <submittedName>
        <fullName evidence="1">Uncharacterized protein</fullName>
    </submittedName>
</protein>
<reference evidence="1 2" key="1">
    <citation type="journal article" date="2019" name="Genome Biol. Evol.">
        <title>Insights into the evolution of the New World diploid cottons (Gossypium, subgenus Houzingenia) based on genome sequencing.</title>
        <authorList>
            <person name="Grover C.E."/>
            <person name="Arick M.A. 2nd"/>
            <person name="Thrash A."/>
            <person name="Conover J.L."/>
            <person name="Sanders W.S."/>
            <person name="Peterson D.G."/>
            <person name="Frelichowski J.E."/>
            <person name="Scheffler J.A."/>
            <person name="Scheffler B.E."/>
            <person name="Wendel J.F."/>
        </authorList>
    </citation>
    <scope>NUCLEOTIDE SEQUENCE [LARGE SCALE GENOMIC DNA]</scope>
    <source>
        <strain evidence="1">0</strain>
        <tissue evidence="1">Leaf</tissue>
    </source>
</reference>
<dbReference type="OrthoDB" id="999819at2759"/>
<evidence type="ECO:0000313" key="1">
    <source>
        <dbReference type="EMBL" id="MBA0816404.1"/>
    </source>
</evidence>
<sequence length="56" mass="6167">THSKRHLLRSSISVPVAKANVINSMVSAGIRSIDVYSYMSNEVGGTKMLVQVYQEN</sequence>
<proteinExistence type="predicted"/>
<keyword evidence="2" id="KW-1185">Reference proteome</keyword>
<dbReference type="Proteomes" id="UP000593560">
    <property type="component" value="Unassembled WGS sequence"/>
</dbReference>
<dbReference type="EMBL" id="JABFAD010000013">
    <property type="protein sequence ID" value="MBA0816404.1"/>
    <property type="molecule type" value="Genomic_DNA"/>
</dbReference>
<organism evidence="1 2">
    <name type="scientific">Gossypium harknessii</name>
    <dbReference type="NCBI Taxonomy" id="34285"/>
    <lineage>
        <taxon>Eukaryota</taxon>
        <taxon>Viridiplantae</taxon>
        <taxon>Streptophyta</taxon>
        <taxon>Embryophyta</taxon>
        <taxon>Tracheophyta</taxon>
        <taxon>Spermatophyta</taxon>
        <taxon>Magnoliopsida</taxon>
        <taxon>eudicotyledons</taxon>
        <taxon>Gunneridae</taxon>
        <taxon>Pentapetalae</taxon>
        <taxon>rosids</taxon>
        <taxon>malvids</taxon>
        <taxon>Malvales</taxon>
        <taxon>Malvaceae</taxon>
        <taxon>Malvoideae</taxon>
        <taxon>Gossypium</taxon>
    </lineage>
</organism>
<evidence type="ECO:0000313" key="2">
    <source>
        <dbReference type="Proteomes" id="UP000593560"/>
    </source>
</evidence>
<name>A0A7J9I474_9ROSI</name>
<accession>A0A7J9I474</accession>
<feature type="non-terminal residue" evidence="1">
    <location>
        <position position="56"/>
    </location>
</feature>
<comment type="caution">
    <text evidence="1">The sequence shown here is derived from an EMBL/GenBank/DDBJ whole genome shotgun (WGS) entry which is preliminary data.</text>
</comment>
<dbReference type="AlphaFoldDB" id="A0A7J9I474"/>
<gene>
    <name evidence="1" type="ORF">Gohar_001070</name>
</gene>